<reference evidence="3 4" key="1">
    <citation type="submission" date="2017-08" db="EMBL/GenBank/DDBJ databases">
        <title>Infants hospitalized years apart are colonized by the same room-sourced microbial strains.</title>
        <authorList>
            <person name="Brooks B."/>
            <person name="Olm M.R."/>
            <person name="Firek B.A."/>
            <person name="Baker R."/>
            <person name="Thomas B.C."/>
            <person name="Morowitz M.J."/>
            <person name="Banfield J.F."/>
        </authorList>
    </citation>
    <scope>NUCLEOTIDE SEQUENCE [LARGE SCALE GENOMIC DNA]</scope>
    <source>
        <strain evidence="3">S2_003_000_R2_4</strain>
    </source>
</reference>
<keyword evidence="3" id="KW-0378">Hydrolase</keyword>
<dbReference type="InterPro" id="IPR036691">
    <property type="entry name" value="Endo/exonu/phosph_ase_sf"/>
</dbReference>
<keyword evidence="3" id="KW-0540">Nuclease</keyword>
<protein>
    <submittedName>
        <fullName evidence="3">Endonuclease</fullName>
    </submittedName>
</protein>
<dbReference type="AlphaFoldDB" id="A0A2W5VKU9"/>
<dbReference type="EMBL" id="QFQZ01000010">
    <property type="protein sequence ID" value="PZR35955.1"/>
    <property type="molecule type" value="Genomic_DNA"/>
</dbReference>
<dbReference type="InterPro" id="IPR050410">
    <property type="entry name" value="CCR4/nocturin_mRNA_transcr"/>
</dbReference>
<dbReference type="SUPFAM" id="SSF56219">
    <property type="entry name" value="DNase I-like"/>
    <property type="match status" value="1"/>
</dbReference>
<dbReference type="PANTHER" id="PTHR12121">
    <property type="entry name" value="CARBON CATABOLITE REPRESSOR PROTEIN 4"/>
    <property type="match status" value="1"/>
</dbReference>
<comment type="caution">
    <text evidence="3">The sequence shown here is derived from an EMBL/GenBank/DDBJ whole genome shotgun (WGS) entry which is preliminary data.</text>
</comment>
<feature type="signal peptide" evidence="1">
    <location>
        <begin position="1"/>
        <end position="25"/>
    </location>
</feature>
<dbReference type="Proteomes" id="UP000249393">
    <property type="component" value="Unassembled WGS sequence"/>
</dbReference>
<feature type="chain" id="PRO_5016165847" evidence="1">
    <location>
        <begin position="26"/>
        <end position="291"/>
    </location>
</feature>
<accession>A0A2W5VKU9</accession>
<dbReference type="Pfam" id="PF03372">
    <property type="entry name" value="Exo_endo_phos"/>
    <property type="match status" value="1"/>
</dbReference>
<dbReference type="RefSeq" id="WP_304274886.1">
    <property type="nucleotide sequence ID" value="NZ_QFQZ01000010.1"/>
</dbReference>
<dbReference type="GO" id="GO:0004519">
    <property type="term" value="F:endonuclease activity"/>
    <property type="evidence" value="ECO:0007669"/>
    <property type="project" value="UniProtKB-KW"/>
</dbReference>
<evidence type="ECO:0000259" key="2">
    <source>
        <dbReference type="Pfam" id="PF03372"/>
    </source>
</evidence>
<dbReference type="Gene3D" id="3.60.10.10">
    <property type="entry name" value="Endonuclease/exonuclease/phosphatase"/>
    <property type="match status" value="1"/>
</dbReference>
<keyword evidence="3" id="KW-0255">Endonuclease</keyword>
<keyword evidence="1" id="KW-0732">Signal</keyword>
<name>A0A2W5VKU9_9CAUL</name>
<dbReference type="CDD" id="cd09083">
    <property type="entry name" value="EEP-1"/>
    <property type="match status" value="1"/>
</dbReference>
<dbReference type="GO" id="GO:0000175">
    <property type="term" value="F:3'-5'-RNA exonuclease activity"/>
    <property type="evidence" value="ECO:0007669"/>
    <property type="project" value="TreeGrafter"/>
</dbReference>
<evidence type="ECO:0000313" key="3">
    <source>
        <dbReference type="EMBL" id="PZR35955.1"/>
    </source>
</evidence>
<evidence type="ECO:0000256" key="1">
    <source>
        <dbReference type="SAM" id="SignalP"/>
    </source>
</evidence>
<sequence>MLRKTLKLALVLTVAAAALPVAARAAPPSLWVMSYNIRYDNPDDRPDWRARRGPMARQIAFFAPDILGLQEALLPMVADLAEALPGYAHYGVGRDDGGPRGESTTIFYRAARFERLLAQTQWCSPTPDRPGKAYDAALPRTYTRLVLRDRASGALLDVRNAHLDHVGAVSRKLCAEQIRDQAPWPGARLVVLGDFNSKPGEEPYLALTDKTTPLKDARLASPVVFGPEGTFNDFAPGAAPSGPIDHIFVDRALTVRRFATLTDTDSGLAISDHFPVIAEIALPFAGKRRRP</sequence>
<feature type="domain" description="Endonuclease/exonuclease/phosphatase" evidence="2">
    <location>
        <begin position="33"/>
        <end position="273"/>
    </location>
</feature>
<organism evidence="3 4">
    <name type="scientific">Caulobacter segnis</name>
    <dbReference type="NCBI Taxonomy" id="88688"/>
    <lineage>
        <taxon>Bacteria</taxon>
        <taxon>Pseudomonadati</taxon>
        <taxon>Pseudomonadota</taxon>
        <taxon>Alphaproteobacteria</taxon>
        <taxon>Caulobacterales</taxon>
        <taxon>Caulobacteraceae</taxon>
        <taxon>Caulobacter</taxon>
    </lineage>
</organism>
<dbReference type="PANTHER" id="PTHR12121:SF36">
    <property type="entry name" value="ENDONUCLEASE_EXONUCLEASE_PHOSPHATASE DOMAIN-CONTAINING PROTEIN"/>
    <property type="match status" value="1"/>
</dbReference>
<proteinExistence type="predicted"/>
<evidence type="ECO:0000313" key="4">
    <source>
        <dbReference type="Proteomes" id="UP000249393"/>
    </source>
</evidence>
<gene>
    <name evidence="3" type="ORF">DI526_05020</name>
</gene>
<dbReference type="InterPro" id="IPR005135">
    <property type="entry name" value="Endo/exonuclease/phosphatase"/>
</dbReference>